<evidence type="ECO:0000256" key="7">
    <source>
        <dbReference type="ARBA" id="ARBA00038459"/>
    </source>
</evidence>
<feature type="transmembrane region" description="Helical" evidence="9">
    <location>
        <begin position="480"/>
        <end position="503"/>
    </location>
</feature>
<dbReference type="FunFam" id="1.20.1250.20:FF:000011">
    <property type="entry name" value="MFS multidrug transporter, putative"/>
    <property type="match status" value="1"/>
</dbReference>
<feature type="domain" description="Major facilitator superfamily (MFS) profile" evidence="10">
    <location>
        <begin position="82"/>
        <end position="507"/>
    </location>
</feature>
<keyword evidence="6 9" id="KW-0472">Membrane</keyword>
<dbReference type="GO" id="GO:0005886">
    <property type="term" value="C:plasma membrane"/>
    <property type="evidence" value="ECO:0007669"/>
    <property type="project" value="UniProtKB-SubCell"/>
</dbReference>
<proteinExistence type="inferred from homology"/>
<evidence type="ECO:0000256" key="4">
    <source>
        <dbReference type="ARBA" id="ARBA00022692"/>
    </source>
</evidence>
<evidence type="ECO:0000256" key="5">
    <source>
        <dbReference type="ARBA" id="ARBA00022989"/>
    </source>
</evidence>
<dbReference type="SUPFAM" id="SSF103473">
    <property type="entry name" value="MFS general substrate transporter"/>
    <property type="match status" value="1"/>
</dbReference>
<dbReference type="AlphaFoldDB" id="A0A9W9FAH4"/>
<dbReference type="InterPro" id="IPR020846">
    <property type="entry name" value="MFS_dom"/>
</dbReference>
<feature type="transmembrane region" description="Helical" evidence="9">
    <location>
        <begin position="389"/>
        <end position="408"/>
    </location>
</feature>
<evidence type="ECO:0000313" key="11">
    <source>
        <dbReference type="EMBL" id="KAJ5096651.1"/>
    </source>
</evidence>
<keyword evidence="2" id="KW-0813">Transport</keyword>
<dbReference type="EMBL" id="JAPQKH010000005">
    <property type="protein sequence ID" value="KAJ5096651.1"/>
    <property type="molecule type" value="Genomic_DNA"/>
</dbReference>
<feature type="region of interest" description="Disordered" evidence="8">
    <location>
        <begin position="517"/>
        <end position="557"/>
    </location>
</feature>
<keyword evidence="5 9" id="KW-1133">Transmembrane helix</keyword>
<keyword evidence="4 9" id="KW-0812">Transmembrane</keyword>
<gene>
    <name evidence="11" type="ORF">N7456_007372</name>
</gene>
<evidence type="ECO:0000256" key="1">
    <source>
        <dbReference type="ARBA" id="ARBA00004651"/>
    </source>
</evidence>
<dbReference type="OrthoDB" id="6770063at2759"/>
<dbReference type="PROSITE" id="PS50850">
    <property type="entry name" value="MFS"/>
    <property type="match status" value="1"/>
</dbReference>
<name>A0A9W9FAH4_9EURO</name>
<feature type="transmembrane region" description="Helical" evidence="9">
    <location>
        <begin position="350"/>
        <end position="368"/>
    </location>
</feature>
<evidence type="ECO:0000256" key="9">
    <source>
        <dbReference type="SAM" id="Phobius"/>
    </source>
</evidence>
<evidence type="ECO:0000256" key="6">
    <source>
        <dbReference type="ARBA" id="ARBA00023136"/>
    </source>
</evidence>
<sequence length="557" mass="61769">MPEGIPLNHLEYLLVSTFGTFRICGYKKLEDMDFFKHLFSTSTSKAIVNSDKTLFFDKNGHLEFAPDDPENPKNYSFKRKCYITAVSISLVMNATFSSSAPSGTFQGISDDLHVSVEVAGLVTTLFLLGYCAGPLFWAPLSEFYGRRWIFYISFTLYIAFGFLCAFTPNFAGLLIGRFLTGTAVSAALTNAPGVLADIWEPVDRGNAMILFTTMTFIGPALGPVVSGFLQLQEIWRWTFYVLLWMAGVTELLLISLPETLPMIVLRNKARRLRKVPGKDNVKAPVEASNRSLASIYKVALTRPWRLLMDSINFFVAIYYAVVYTLLYMLFSIYPIVFQQKRGWNAGVGELPLIGTVIGACLGGLGLFINTQMERKKKTRNGKTVPEDRLPGAMVGGVMFAVTIFWFAWTAEYNSVHWAVPTVAGTFLATSILLIFNAFINYIIDSYLIYAASAVAANTIVRSACAAASPLFTQYMFDGLGIGGAGSLIGGIGLLLMPMPFIFYKYGIEIRARSKFAAADETPQRPKDEEKAIKDTSFGRLFEERNGPNVEKTEDTIE</sequence>
<feature type="transmembrane region" description="Helical" evidence="9">
    <location>
        <begin position="311"/>
        <end position="330"/>
    </location>
</feature>
<dbReference type="PANTHER" id="PTHR23502">
    <property type="entry name" value="MAJOR FACILITATOR SUPERFAMILY"/>
    <property type="match status" value="1"/>
</dbReference>
<evidence type="ECO:0000256" key="2">
    <source>
        <dbReference type="ARBA" id="ARBA00022448"/>
    </source>
</evidence>
<dbReference type="PANTHER" id="PTHR23502:SF186">
    <property type="entry name" value="MAJOR FACILITATOR SUPERFAMILY (MFS) PROFILE DOMAIN-CONTAINING PROTEIN"/>
    <property type="match status" value="1"/>
</dbReference>
<feature type="transmembrane region" description="Helical" evidence="9">
    <location>
        <begin position="118"/>
        <end position="137"/>
    </location>
</feature>
<evidence type="ECO:0000256" key="3">
    <source>
        <dbReference type="ARBA" id="ARBA00022475"/>
    </source>
</evidence>
<feature type="compositionally biased region" description="Basic and acidic residues" evidence="8">
    <location>
        <begin position="540"/>
        <end position="557"/>
    </location>
</feature>
<feature type="transmembrane region" description="Helical" evidence="9">
    <location>
        <begin position="81"/>
        <end position="98"/>
    </location>
</feature>
<feature type="transmembrane region" description="Helical" evidence="9">
    <location>
        <begin position="241"/>
        <end position="265"/>
    </location>
</feature>
<feature type="transmembrane region" description="Helical" evidence="9">
    <location>
        <begin position="414"/>
        <end position="439"/>
    </location>
</feature>
<feature type="transmembrane region" description="Helical" evidence="9">
    <location>
        <begin position="207"/>
        <end position="229"/>
    </location>
</feature>
<dbReference type="Pfam" id="PF07690">
    <property type="entry name" value="MFS_1"/>
    <property type="match status" value="1"/>
</dbReference>
<evidence type="ECO:0000256" key="8">
    <source>
        <dbReference type="SAM" id="MobiDB-lite"/>
    </source>
</evidence>
<protein>
    <submittedName>
        <fullName evidence="11">MFS general substrate transporter</fullName>
    </submittedName>
</protein>
<organism evidence="11 12">
    <name type="scientific">Penicillium angulare</name>
    <dbReference type="NCBI Taxonomy" id="116970"/>
    <lineage>
        <taxon>Eukaryota</taxon>
        <taxon>Fungi</taxon>
        <taxon>Dikarya</taxon>
        <taxon>Ascomycota</taxon>
        <taxon>Pezizomycotina</taxon>
        <taxon>Eurotiomycetes</taxon>
        <taxon>Eurotiomycetidae</taxon>
        <taxon>Eurotiales</taxon>
        <taxon>Aspergillaceae</taxon>
        <taxon>Penicillium</taxon>
    </lineage>
</organism>
<comment type="similarity">
    <text evidence="7">Belongs to the major facilitator superfamily. DHA1 family. Polyamines/proton antiporter (TC 2.A.1.2.16) subfamily.</text>
</comment>
<feature type="transmembrane region" description="Helical" evidence="9">
    <location>
        <begin position="149"/>
        <end position="168"/>
    </location>
</feature>
<dbReference type="Proteomes" id="UP001149165">
    <property type="component" value="Unassembled WGS sequence"/>
</dbReference>
<dbReference type="Gene3D" id="1.20.1250.20">
    <property type="entry name" value="MFS general substrate transporter like domains"/>
    <property type="match status" value="1"/>
</dbReference>
<reference evidence="11" key="2">
    <citation type="journal article" date="2023" name="IMA Fungus">
        <title>Comparative genomic study of the Penicillium genus elucidates a diverse pangenome and 15 lateral gene transfer events.</title>
        <authorList>
            <person name="Petersen C."/>
            <person name="Sorensen T."/>
            <person name="Nielsen M.R."/>
            <person name="Sondergaard T.E."/>
            <person name="Sorensen J.L."/>
            <person name="Fitzpatrick D.A."/>
            <person name="Frisvad J.C."/>
            <person name="Nielsen K.L."/>
        </authorList>
    </citation>
    <scope>NUCLEOTIDE SEQUENCE</scope>
    <source>
        <strain evidence="11">IBT 30069</strain>
    </source>
</reference>
<reference evidence="11" key="1">
    <citation type="submission" date="2022-11" db="EMBL/GenBank/DDBJ databases">
        <authorList>
            <person name="Petersen C."/>
        </authorList>
    </citation>
    <scope>NUCLEOTIDE SEQUENCE</scope>
    <source>
        <strain evidence="11">IBT 30069</strain>
    </source>
</reference>
<evidence type="ECO:0000259" key="10">
    <source>
        <dbReference type="PROSITE" id="PS50850"/>
    </source>
</evidence>
<dbReference type="InterPro" id="IPR011701">
    <property type="entry name" value="MFS"/>
</dbReference>
<dbReference type="GO" id="GO:0022857">
    <property type="term" value="F:transmembrane transporter activity"/>
    <property type="evidence" value="ECO:0007669"/>
    <property type="project" value="InterPro"/>
</dbReference>
<dbReference type="InterPro" id="IPR036259">
    <property type="entry name" value="MFS_trans_sf"/>
</dbReference>
<evidence type="ECO:0000313" key="12">
    <source>
        <dbReference type="Proteomes" id="UP001149165"/>
    </source>
</evidence>
<comment type="caution">
    <text evidence="11">The sequence shown here is derived from an EMBL/GenBank/DDBJ whole genome shotgun (WGS) entry which is preliminary data.</text>
</comment>
<keyword evidence="12" id="KW-1185">Reference proteome</keyword>
<feature type="transmembrane region" description="Helical" evidence="9">
    <location>
        <begin position="174"/>
        <end position="195"/>
    </location>
</feature>
<feature type="compositionally biased region" description="Basic and acidic residues" evidence="8">
    <location>
        <begin position="521"/>
        <end position="533"/>
    </location>
</feature>
<dbReference type="CDD" id="cd17323">
    <property type="entry name" value="MFS_Tpo1_MDR_like"/>
    <property type="match status" value="1"/>
</dbReference>
<keyword evidence="3" id="KW-1003">Cell membrane</keyword>
<comment type="subcellular location">
    <subcellularLocation>
        <location evidence="1">Cell membrane</location>
        <topology evidence="1">Multi-pass membrane protein</topology>
    </subcellularLocation>
</comment>
<feature type="transmembrane region" description="Helical" evidence="9">
    <location>
        <begin position="446"/>
        <end position="468"/>
    </location>
</feature>
<accession>A0A9W9FAH4</accession>